<dbReference type="SUPFAM" id="SSF54928">
    <property type="entry name" value="RNA-binding domain, RBD"/>
    <property type="match status" value="1"/>
</dbReference>
<organism evidence="3">
    <name type="scientific">Grosmannia clavigera (strain kw1407 / UAMH 11150)</name>
    <name type="common">Blue stain fungus</name>
    <name type="synonym">Graphiocladiella clavigera</name>
    <dbReference type="NCBI Taxonomy" id="655863"/>
    <lineage>
        <taxon>Eukaryota</taxon>
        <taxon>Fungi</taxon>
        <taxon>Dikarya</taxon>
        <taxon>Ascomycota</taxon>
        <taxon>Pezizomycotina</taxon>
        <taxon>Sordariomycetes</taxon>
        <taxon>Sordariomycetidae</taxon>
        <taxon>Ophiostomatales</taxon>
        <taxon>Ophiostomataceae</taxon>
        <taxon>Leptographium</taxon>
    </lineage>
</organism>
<dbReference type="eggNOG" id="KOG0118">
    <property type="taxonomic scope" value="Eukaryota"/>
</dbReference>
<protein>
    <recommendedName>
        <fullName evidence="4">RNA-binding protein</fullName>
    </recommendedName>
</protein>
<keyword evidence="3" id="KW-1185">Reference proteome</keyword>
<dbReference type="GO" id="GO:0003676">
    <property type="term" value="F:nucleic acid binding"/>
    <property type="evidence" value="ECO:0007669"/>
    <property type="project" value="InterPro"/>
</dbReference>
<dbReference type="GeneID" id="25977976"/>
<dbReference type="InParanoid" id="F0XUQ1"/>
<dbReference type="STRING" id="655863.F0XUQ1"/>
<reference evidence="2 3" key="1">
    <citation type="journal article" date="2011" name="Proc. Natl. Acad. Sci. U.S.A.">
        <title>Genome and transcriptome analyses of the mountain pine beetle-fungal symbiont Grosmannia clavigera, a lodgepole pine pathogen.</title>
        <authorList>
            <person name="DiGuistini S."/>
            <person name="Wang Y."/>
            <person name="Liao N.Y."/>
            <person name="Taylor G."/>
            <person name="Tanguay P."/>
            <person name="Feau N."/>
            <person name="Henrissat B."/>
            <person name="Chan S.K."/>
            <person name="Hesse-Orce U."/>
            <person name="Alamouti S.M."/>
            <person name="Tsui C.K.M."/>
            <person name="Docking R.T."/>
            <person name="Levasseur A."/>
            <person name="Haridas S."/>
            <person name="Robertson G."/>
            <person name="Birol I."/>
            <person name="Holt R.A."/>
            <person name="Marra M.A."/>
            <person name="Hamelin R.C."/>
            <person name="Hirst M."/>
            <person name="Jones S.J.M."/>
            <person name="Bohlmann J."/>
            <person name="Breuil C."/>
        </authorList>
    </citation>
    <scope>NUCLEOTIDE SEQUENCE [LARGE SCALE GENOMIC DNA]</scope>
    <source>
        <strain evidence="3">kw1407 / UAMH 11150</strain>
    </source>
</reference>
<dbReference type="EMBL" id="GL630006">
    <property type="protein sequence ID" value="EFW98880.1"/>
    <property type="molecule type" value="Genomic_DNA"/>
</dbReference>
<evidence type="ECO:0000313" key="3">
    <source>
        <dbReference type="Proteomes" id="UP000007796"/>
    </source>
</evidence>
<dbReference type="Proteomes" id="UP000007796">
    <property type="component" value="Unassembled WGS sequence"/>
</dbReference>
<feature type="region of interest" description="Disordered" evidence="1">
    <location>
        <begin position="24"/>
        <end position="60"/>
    </location>
</feature>
<dbReference type="RefSeq" id="XP_014168363.1">
    <property type="nucleotide sequence ID" value="XM_014312888.1"/>
</dbReference>
<evidence type="ECO:0008006" key="4">
    <source>
        <dbReference type="Google" id="ProtNLM"/>
    </source>
</evidence>
<accession>F0XUQ1</accession>
<dbReference type="InterPro" id="IPR012677">
    <property type="entry name" value="Nucleotide-bd_a/b_plait_sf"/>
</dbReference>
<dbReference type="CDD" id="cd12261">
    <property type="entry name" value="RRM1_3_MRN1"/>
    <property type="match status" value="1"/>
</dbReference>
<dbReference type="InterPro" id="IPR035979">
    <property type="entry name" value="RBD_domain_sf"/>
</dbReference>
<dbReference type="AlphaFoldDB" id="F0XUQ1"/>
<dbReference type="Gene3D" id="3.30.70.330">
    <property type="match status" value="1"/>
</dbReference>
<dbReference type="OrthoDB" id="2935572at2759"/>
<evidence type="ECO:0000256" key="1">
    <source>
        <dbReference type="SAM" id="MobiDB-lite"/>
    </source>
</evidence>
<dbReference type="HOGENOM" id="CLU_043434_0_0_1"/>
<gene>
    <name evidence="2" type="ORF">CMQ_4732</name>
</gene>
<proteinExistence type="predicted"/>
<name>F0XUQ1_GROCL</name>
<sequence>MTSLGHDSVTIDRLHFETLVRRDDGAIQNEYQPPQEATDDTSAGSDWGPDSGGTRIPSATSFYDAPFKRRLPNENADTDFGSGYHYANAQNYIHGAGGNDGPPILRDRSHNMFNCFHGNNEAPNVDRSTVPRAQGQGHEQFGLAGVRGFGPVLERNCRRTIRVMNMPVGTAHAALVAVIRGGPVLDIYIRTHDHSAMISFLYPADATAFFDHVQKTGLYIEQKRVNVCWAERQFTLPGDVAHKIRNGATRNLVIRRCNPSVTEEMLREDLDHIHNIVILKVEFTKGSCYISTNSVHNALFARTCMISRSKFKGSKIEWYPDECAQPLESFHQNVQPSSKPKKVAVTTKKLAMPKVANRFQLLDLANGDDENSEYDDDNYGTSGAPNAEIALLTSL</sequence>
<evidence type="ECO:0000313" key="2">
    <source>
        <dbReference type="EMBL" id="EFW98880.1"/>
    </source>
</evidence>